<feature type="domain" description="Hemerythrin-like" evidence="1">
    <location>
        <begin position="23"/>
        <end position="144"/>
    </location>
</feature>
<dbReference type="InterPro" id="IPR012312">
    <property type="entry name" value="Hemerythrin-like"/>
</dbReference>
<dbReference type="EMBL" id="BLPF01000002">
    <property type="protein sequence ID" value="GFJ83076.1"/>
    <property type="molecule type" value="Genomic_DNA"/>
</dbReference>
<dbReference type="AlphaFoldDB" id="A0A6V8KM97"/>
<name>A0A6V8KM97_9ACTN</name>
<dbReference type="Pfam" id="PF01814">
    <property type="entry name" value="Hemerythrin"/>
    <property type="match status" value="1"/>
</dbReference>
<dbReference type="Gene3D" id="1.20.120.520">
    <property type="entry name" value="nmb1532 protein domain like"/>
    <property type="match status" value="1"/>
</dbReference>
<organism evidence="2 3">
    <name type="scientific">Phytohabitans houttuyneae</name>
    <dbReference type="NCBI Taxonomy" id="1076126"/>
    <lineage>
        <taxon>Bacteria</taxon>
        <taxon>Bacillati</taxon>
        <taxon>Actinomycetota</taxon>
        <taxon>Actinomycetes</taxon>
        <taxon>Micromonosporales</taxon>
        <taxon>Micromonosporaceae</taxon>
    </lineage>
</organism>
<evidence type="ECO:0000313" key="2">
    <source>
        <dbReference type="EMBL" id="GFJ83076.1"/>
    </source>
</evidence>
<keyword evidence="3" id="KW-1185">Reference proteome</keyword>
<comment type="caution">
    <text evidence="2">The sequence shown here is derived from an EMBL/GenBank/DDBJ whole genome shotgun (WGS) entry which is preliminary data.</text>
</comment>
<proteinExistence type="predicted"/>
<reference evidence="2 3" key="2">
    <citation type="submission" date="2020-03" db="EMBL/GenBank/DDBJ databases">
        <authorList>
            <person name="Ichikawa N."/>
            <person name="Kimura A."/>
            <person name="Kitahashi Y."/>
            <person name="Uohara A."/>
        </authorList>
    </citation>
    <scope>NUCLEOTIDE SEQUENCE [LARGE SCALE GENOMIC DNA]</scope>
    <source>
        <strain evidence="2 3">NBRC 108639</strain>
    </source>
</reference>
<protein>
    <recommendedName>
        <fullName evidence="1">Hemerythrin-like domain-containing protein</fullName>
    </recommendedName>
</protein>
<dbReference type="Proteomes" id="UP000482800">
    <property type="component" value="Unassembled WGS sequence"/>
</dbReference>
<evidence type="ECO:0000259" key="1">
    <source>
        <dbReference type="Pfam" id="PF01814"/>
    </source>
</evidence>
<gene>
    <name evidence="2" type="ORF">Phou_072560</name>
</gene>
<dbReference type="RefSeq" id="WP_173064384.1">
    <property type="nucleotide sequence ID" value="NZ_BAABGO010000004.1"/>
</dbReference>
<evidence type="ECO:0000313" key="3">
    <source>
        <dbReference type="Proteomes" id="UP000482800"/>
    </source>
</evidence>
<sequence length="175" mass="18993">MEAPDRKGHVVTHDRAAALSLQLTLTHQALRERLQLLRDRLASGGPATARDGADLRAHCTAFCAALDRHHTGEDGGLFPALRREFPELAPTVDKLAEDHWLIAGILRRVAELTARDADPATMVGELDGLAAIMDSHFAFEERRISAALDALKAPSGEHDWIDPDLPGGRKKTSAT</sequence>
<accession>A0A6V8KM97</accession>
<reference evidence="2 3" key="1">
    <citation type="submission" date="2020-03" db="EMBL/GenBank/DDBJ databases">
        <title>Whole genome shotgun sequence of Phytohabitans houttuyneae NBRC 108639.</title>
        <authorList>
            <person name="Komaki H."/>
            <person name="Tamura T."/>
        </authorList>
    </citation>
    <scope>NUCLEOTIDE SEQUENCE [LARGE SCALE GENOMIC DNA]</scope>
    <source>
        <strain evidence="2 3">NBRC 108639</strain>
    </source>
</reference>
<dbReference type="CDD" id="cd12108">
    <property type="entry name" value="Hr-like"/>
    <property type="match status" value="1"/>
</dbReference>